<reference evidence="11 12" key="1">
    <citation type="journal article" date="2015" name="Nature">
        <title>rRNA introns, odd ribosomes, and small enigmatic genomes across a large radiation of phyla.</title>
        <authorList>
            <person name="Brown C.T."/>
            <person name="Hug L.A."/>
            <person name="Thomas B.C."/>
            <person name="Sharon I."/>
            <person name="Castelle C.J."/>
            <person name="Singh A."/>
            <person name="Wilkins M.J."/>
            <person name="Williams K.H."/>
            <person name="Banfield J.F."/>
        </authorList>
    </citation>
    <scope>NUCLEOTIDE SEQUENCE [LARGE SCALE GENOMIC DNA]</scope>
</reference>
<dbReference type="GO" id="GO:0005975">
    <property type="term" value="P:carbohydrate metabolic process"/>
    <property type="evidence" value="ECO:0007669"/>
    <property type="project" value="InterPro"/>
</dbReference>
<evidence type="ECO:0000256" key="7">
    <source>
        <dbReference type="PIRSR" id="PIRSR000114-1"/>
    </source>
</evidence>
<evidence type="ECO:0000256" key="5">
    <source>
        <dbReference type="ARBA" id="ARBA00023209"/>
    </source>
</evidence>
<keyword evidence="3" id="KW-0560">Oxidoreductase</keyword>
<dbReference type="Gene3D" id="3.40.50.720">
    <property type="entry name" value="NAD(P)-binding Rossmann-like Domain"/>
    <property type="match status" value="1"/>
</dbReference>
<keyword evidence="4" id="KW-0443">Lipid metabolism</keyword>
<evidence type="ECO:0000256" key="4">
    <source>
        <dbReference type="ARBA" id="ARBA00023098"/>
    </source>
</evidence>
<dbReference type="InterPro" id="IPR029752">
    <property type="entry name" value="D-isomer_DH_CS1"/>
</dbReference>
<evidence type="ECO:0000313" key="11">
    <source>
        <dbReference type="EMBL" id="KKU15902.1"/>
    </source>
</evidence>
<dbReference type="Pfam" id="PF01210">
    <property type="entry name" value="NAD_Gly3P_dh_N"/>
    <property type="match status" value="1"/>
</dbReference>
<dbReference type="InterPro" id="IPR013328">
    <property type="entry name" value="6PGD_dom2"/>
</dbReference>
<dbReference type="GO" id="GO:0005829">
    <property type="term" value="C:cytosol"/>
    <property type="evidence" value="ECO:0007669"/>
    <property type="project" value="TreeGrafter"/>
</dbReference>
<keyword evidence="5" id="KW-0594">Phospholipid biosynthesis</keyword>
<organism evidence="11 12">
    <name type="scientific">Candidatus Jorgensenbacteria bacterium GW2011_GWA2_45_9</name>
    <dbReference type="NCBI Taxonomy" id="1618663"/>
    <lineage>
        <taxon>Bacteria</taxon>
        <taxon>Candidatus Joergenseniibacteriota</taxon>
    </lineage>
</organism>
<dbReference type="GO" id="GO:0051287">
    <property type="term" value="F:NAD binding"/>
    <property type="evidence" value="ECO:0007669"/>
    <property type="project" value="InterPro"/>
</dbReference>
<dbReference type="InterPro" id="IPR011128">
    <property type="entry name" value="G3P_DH_NAD-dep_N"/>
</dbReference>
<evidence type="ECO:0000259" key="10">
    <source>
        <dbReference type="Pfam" id="PF07479"/>
    </source>
</evidence>
<dbReference type="Proteomes" id="UP000034727">
    <property type="component" value="Unassembled WGS sequence"/>
</dbReference>
<proteinExistence type="inferred from homology"/>
<dbReference type="PANTHER" id="PTHR11728">
    <property type="entry name" value="GLYCEROL-3-PHOSPHATE DEHYDROGENASE"/>
    <property type="match status" value="1"/>
</dbReference>
<dbReference type="SUPFAM" id="SSF51735">
    <property type="entry name" value="NAD(P)-binding Rossmann-fold domains"/>
    <property type="match status" value="1"/>
</dbReference>
<dbReference type="EMBL" id="LCLJ01000001">
    <property type="protein sequence ID" value="KKU15902.1"/>
    <property type="molecule type" value="Genomic_DNA"/>
</dbReference>
<feature type="binding site" evidence="8">
    <location>
        <position position="117"/>
    </location>
    <ligand>
        <name>NAD(+)</name>
        <dbReference type="ChEBI" id="CHEBI:57540"/>
    </ligand>
</feature>
<dbReference type="InterPro" id="IPR006168">
    <property type="entry name" value="G3P_DH_NAD-dep"/>
</dbReference>
<dbReference type="SUPFAM" id="SSF48179">
    <property type="entry name" value="6-phosphogluconate dehydrogenase C-terminal domain-like"/>
    <property type="match status" value="1"/>
</dbReference>
<comment type="caution">
    <text evidence="11">The sequence shown here is derived from an EMBL/GenBank/DDBJ whole genome shotgun (WGS) entry which is preliminary data.</text>
</comment>
<accession>A0A0G1N6F7</accession>
<comment type="similarity">
    <text evidence="1">Belongs to the NAD-dependent glycerol-3-phosphate dehydrogenase family.</text>
</comment>
<evidence type="ECO:0000256" key="3">
    <source>
        <dbReference type="ARBA" id="ARBA00023002"/>
    </source>
</evidence>
<name>A0A0G1N6F7_9BACT</name>
<evidence type="ECO:0000256" key="6">
    <source>
        <dbReference type="ARBA" id="ARBA00023264"/>
    </source>
</evidence>
<evidence type="ECO:0000256" key="8">
    <source>
        <dbReference type="PIRSR" id="PIRSR000114-3"/>
    </source>
</evidence>
<keyword evidence="6" id="KW-1208">Phospholipid metabolism</keyword>
<evidence type="ECO:0000313" key="12">
    <source>
        <dbReference type="Proteomes" id="UP000034727"/>
    </source>
</evidence>
<gene>
    <name evidence="11" type="ORF">UX22_C0001G0044</name>
</gene>
<dbReference type="PIRSF" id="PIRSF000114">
    <property type="entry name" value="Glycerol-3-P_dh"/>
    <property type="match status" value="1"/>
</dbReference>
<evidence type="ECO:0000256" key="2">
    <source>
        <dbReference type="ARBA" id="ARBA00022516"/>
    </source>
</evidence>
<dbReference type="GO" id="GO:0008654">
    <property type="term" value="P:phospholipid biosynthetic process"/>
    <property type="evidence" value="ECO:0007669"/>
    <property type="project" value="UniProtKB-KW"/>
</dbReference>
<dbReference type="GO" id="GO:0046168">
    <property type="term" value="P:glycerol-3-phosphate catabolic process"/>
    <property type="evidence" value="ECO:0007669"/>
    <property type="project" value="InterPro"/>
</dbReference>
<protein>
    <submittedName>
        <fullName evidence="11">Glycerol-3-phosphate dehydrogenase [NAD(P)+]</fullName>
    </submittedName>
</protein>
<evidence type="ECO:0000259" key="9">
    <source>
        <dbReference type="Pfam" id="PF01210"/>
    </source>
</evidence>
<dbReference type="Pfam" id="PF07479">
    <property type="entry name" value="NAD_Gly3P_dh_C"/>
    <property type="match status" value="1"/>
</dbReference>
<dbReference type="Gene3D" id="1.10.1040.10">
    <property type="entry name" value="N-(1-d-carboxylethyl)-l-norvaline Dehydrogenase, domain 2"/>
    <property type="match status" value="1"/>
</dbReference>
<evidence type="ECO:0000256" key="1">
    <source>
        <dbReference type="ARBA" id="ARBA00011009"/>
    </source>
</evidence>
<dbReference type="PANTHER" id="PTHR11728:SF1">
    <property type="entry name" value="GLYCEROL-3-PHOSPHATE DEHYDROGENASE [NAD(+)] 2, CHLOROPLASTIC"/>
    <property type="match status" value="1"/>
</dbReference>
<dbReference type="GO" id="GO:0016616">
    <property type="term" value="F:oxidoreductase activity, acting on the CH-OH group of donors, NAD or NADP as acceptor"/>
    <property type="evidence" value="ECO:0007669"/>
    <property type="project" value="InterPro"/>
</dbReference>
<feature type="binding site" evidence="8">
    <location>
        <begin position="9"/>
        <end position="14"/>
    </location>
    <ligand>
        <name>NAD(+)</name>
        <dbReference type="ChEBI" id="CHEBI:57540"/>
    </ligand>
</feature>
<dbReference type="InterPro" id="IPR036291">
    <property type="entry name" value="NAD(P)-bd_dom_sf"/>
</dbReference>
<feature type="domain" description="Glycerol-3-phosphate dehydrogenase NAD-dependent C-terminal" evidence="10">
    <location>
        <begin position="157"/>
        <end position="290"/>
    </location>
</feature>
<dbReference type="InterPro" id="IPR006109">
    <property type="entry name" value="G3P_DH_NAD-dep_C"/>
</dbReference>
<feature type="active site" description="Proton acceptor" evidence="7">
    <location>
        <position position="168"/>
    </location>
</feature>
<sequence length="298" mass="31740">MNNHIAIIGAGRIGKALSGVITSSGNEVRLWDKKEGAVPNQRNISEIINGADAIFLCVPSAGLREACALVKEYAERNTFIISLTKGIERGTGKTADVIIGEFFSKKQFGILGGPLLAEELERDFAGAGVLGCGNEKIFLTARELFGNSRINLIRLKDVHGVALSGVLKNVYSLAFGVADGLGWGDNAKGWLLSKAIGEIPAMVKMLGGKAETALGAAGLGDLAACGFSGYSHNRQAGEDVLLDGVFDEQTEGVVSAPSVFSLIGRNVERFEILSALREIIENKRDPKDVFQDMFKRGK</sequence>
<feature type="domain" description="Glycerol-3-phosphate dehydrogenase NAD-dependent N-terminal" evidence="9">
    <location>
        <begin position="40"/>
        <end position="136"/>
    </location>
</feature>
<keyword evidence="2" id="KW-0444">Lipid biosynthesis</keyword>
<keyword evidence="8" id="KW-0520">NAD</keyword>
<dbReference type="InterPro" id="IPR008927">
    <property type="entry name" value="6-PGluconate_DH-like_C_sf"/>
</dbReference>
<dbReference type="PROSITE" id="PS00065">
    <property type="entry name" value="D_2_HYDROXYACID_DH_1"/>
    <property type="match status" value="1"/>
</dbReference>
<dbReference type="AlphaFoldDB" id="A0A0G1N6F7"/>